<dbReference type="PANTHER" id="PTHR46910:SF5">
    <property type="entry name" value="ZN(II)2CYS6 TRANSCRIPTION FACTOR (EUROFUNG)"/>
    <property type="match status" value="1"/>
</dbReference>
<reference evidence="6 7" key="1">
    <citation type="submission" date="2015-06" db="EMBL/GenBank/DDBJ databases">
        <title>Survival trade-offs in plant roots during colonization by closely related pathogenic and mutualistic fungi.</title>
        <authorList>
            <person name="Hacquard S."/>
            <person name="Kracher B."/>
            <person name="Hiruma K."/>
            <person name="Weinman A."/>
            <person name="Muench P."/>
            <person name="Garrido Oter R."/>
            <person name="Ver Loren van Themaat E."/>
            <person name="Dallerey J.-F."/>
            <person name="Damm U."/>
            <person name="Henrissat B."/>
            <person name="Lespinet O."/>
            <person name="Thon M."/>
            <person name="Kemen E."/>
            <person name="McHardy A.C."/>
            <person name="Schulze-Lefert P."/>
            <person name="O'Connell R.J."/>
        </authorList>
    </citation>
    <scope>NUCLEOTIDE SEQUENCE [LARGE SCALE GENOMIC DNA]</scope>
    <source>
        <strain evidence="6 7">MAFF 238704</strain>
    </source>
</reference>
<dbReference type="STRING" id="1573173.A0A167EH21"/>
<keyword evidence="7" id="KW-1185">Reference proteome</keyword>
<comment type="caution">
    <text evidence="6">The sequence shown here is derived from an EMBL/GenBank/DDBJ whole genome shotgun (WGS) entry which is preliminary data.</text>
</comment>
<dbReference type="Proteomes" id="UP000076584">
    <property type="component" value="Unassembled WGS sequence"/>
</dbReference>
<feature type="non-terminal residue" evidence="6">
    <location>
        <position position="1"/>
    </location>
</feature>
<sequence>PRARISSLPKSLAAHRSQYHQLDTVLQPPPPAPVYPVMDAAANCDDSPEGLALSPNIHLRAACNNCRVRKIRCDRQHPCSHCASAKIDCILVDKKPREKRTRILVTSEYEKKMDQLDRRMGEVLSLIQGLKNDRQLSGCSHAFLNTTAGADMSAVSSSKSSPSSHTIQPGSDAGSSVVLGEGESSLAAHSAFASDFMQHVASASPLQCSVPEMRDTLDALSSVVATLREQTVANEMAYPHARPIQRPGPSGYGLPPIQKAVELIRIAKNQRLAGTGFLYEFILTRNFSDICLQVYFSDSFSEMEFIIVNAGLHSLFEDYSHRVPVEEKAVYRGHARMCRANLETALSSLPLHLPTTTDAVTALLFGAWHAIELSKPYLSWALSAKASELCQTLSYHRIPDTDNSDDAKFRKFLFWTNYFLDKCLSLRLGRASTIPDWDITTHRPSTTDTHNEAVMAYFVLWVESARCQGNIYELLYSPEAVAQPDHVRQSRAQLLVNDLRMLDQAMQETNKKWIKVAKDNAGTDVMDFFAASDETLRLSLLSLVHRAAPQPAGAPTTFSHSCAEAARAALHRHQDCLAIIARSSEDFLPSYVHWTLLFTPFIPFIVIFCQVIETQEKTDLNRLGAFVASIQPAAAASDAAAKLYRLFQVLHNVAARYVELSGPYNGQPQASEEMDMYLKLLGVPHGEESNVSEQHRQGFAHDLEGDFAQAACGDGTSTGEVQTGPMVMNPMMRMGNGAQLEEWFYRNQALMQSVQTSAHPFPMED</sequence>
<dbReference type="PROSITE" id="PS00463">
    <property type="entry name" value="ZN2_CY6_FUNGAL_1"/>
    <property type="match status" value="1"/>
</dbReference>
<dbReference type="SMART" id="SM00066">
    <property type="entry name" value="GAL4"/>
    <property type="match status" value="1"/>
</dbReference>
<dbReference type="InterPro" id="IPR036864">
    <property type="entry name" value="Zn2-C6_fun-type_DNA-bd_sf"/>
</dbReference>
<dbReference type="Gene3D" id="4.10.240.10">
    <property type="entry name" value="Zn(2)-C6 fungal-type DNA-binding domain"/>
    <property type="match status" value="1"/>
</dbReference>
<keyword evidence="4" id="KW-1133">Transmembrane helix</keyword>
<evidence type="ECO:0000256" key="1">
    <source>
        <dbReference type="ARBA" id="ARBA00022723"/>
    </source>
</evidence>
<proteinExistence type="predicted"/>
<dbReference type="EMBL" id="LFIW01000726">
    <property type="protein sequence ID" value="KZL85126.1"/>
    <property type="molecule type" value="Genomic_DNA"/>
</dbReference>
<dbReference type="Pfam" id="PF00172">
    <property type="entry name" value="Zn_clus"/>
    <property type="match status" value="1"/>
</dbReference>
<feature type="compositionally biased region" description="Low complexity" evidence="3">
    <location>
        <begin position="153"/>
        <end position="164"/>
    </location>
</feature>
<accession>A0A167EH21</accession>
<dbReference type="InterPro" id="IPR001138">
    <property type="entry name" value="Zn2Cys6_DnaBD"/>
</dbReference>
<dbReference type="GO" id="GO:0003677">
    <property type="term" value="F:DNA binding"/>
    <property type="evidence" value="ECO:0007669"/>
    <property type="project" value="InterPro"/>
</dbReference>
<gene>
    <name evidence="6" type="ORF">CI238_09343</name>
</gene>
<dbReference type="InterPro" id="IPR050987">
    <property type="entry name" value="AtrR-like"/>
</dbReference>
<dbReference type="CDD" id="cd12148">
    <property type="entry name" value="fungal_TF_MHR"/>
    <property type="match status" value="1"/>
</dbReference>
<name>A0A167EH21_COLIC</name>
<dbReference type="PANTHER" id="PTHR46910">
    <property type="entry name" value="TRANSCRIPTION FACTOR PDR1"/>
    <property type="match status" value="1"/>
</dbReference>
<dbReference type="InterPro" id="IPR007219">
    <property type="entry name" value="XnlR_reg_dom"/>
</dbReference>
<evidence type="ECO:0000256" key="4">
    <source>
        <dbReference type="SAM" id="Phobius"/>
    </source>
</evidence>
<dbReference type="SMART" id="SM00906">
    <property type="entry name" value="Fungal_trans"/>
    <property type="match status" value="1"/>
</dbReference>
<keyword evidence="4" id="KW-0812">Transmembrane</keyword>
<dbReference type="GO" id="GO:0006351">
    <property type="term" value="P:DNA-templated transcription"/>
    <property type="evidence" value="ECO:0007669"/>
    <property type="project" value="InterPro"/>
</dbReference>
<dbReference type="GO" id="GO:0008270">
    <property type="term" value="F:zinc ion binding"/>
    <property type="evidence" value="ECO:0007669"/>
    <property type="project" value="InterPro"/>
</dbReference>
<keyword evidence="4" id="KW-0472">Membrane</keyword>
<dbReference type="CDD" id="cd00067">
    <property type="entry name" value="GAL4"/>
    <property type="match status" value="1"/>
</dbReference>
<evidence type="ECO:0000313" key="6">
    <source>
        <dbReference type="EMBL" id="KZL85126.1"/>
    </source>
</evidence>
<keyword evidence="1" id="KW-0479">Metal-binding</keyword>
<protein>
    <submittedName>
        <fullName evidence="6">Transcriptional regulatory protein</fullName>
    </submittedName>
</protein>
<organism evidence="6 7">
    <name type="scientific">Colletotrichum incanum</name>
    <name type="common">Soybean anthracnose fungus</name>
    <dbReference type="NCBI Taxonomy" id="1573173"/>
    <lineage>
        <taxon>Eukaryota</taxon>
        <taxon>Fungi</taxon>
        <taxon>Dikarya</taxon>
        <taxon>Ascomycota</taxon>
        <taxon>Pezizomycotina</taxon>
        <taxon>Sordariomycetes</taxon>
        <taxon>Hypocreomycetidae</taxon>
        <taxon>Glomerellales</taxon>
        <taxon>Glomerellaceae</taxon>
        <taxon>Colletotrichum</taxon>
        <taxon>Colletotrichum spaethianum species complex</taxon>
    </lineage>
</organism>
<evidence type="ECO:0000259" key="5">
    <source>
        <dbReference type="PROSITE" id="PS50048"/>
    </source>
</evidence>
<dbReference type="PROSITE" id="PS50048">
    <property type="entry name" value="ZN2_CY6_FUNGAL_2"/>
    <property type="match status" value="1"/>
</dbReference>
<feature type="transmembrane region" description="Helical" evidence="4">
    <location>
        <begin position="591"/>
        <end position="612"/>
    </location>
</feature>
<evidence type="ECO:0000256" key="3">
    <source>
        <dbReference type="SAM" id="MobiDB-lite"/>
    </source>
</evidence>
<feature type="region of interest" description="Disordered" evidence="3">
    <location>
        <begin position="153"/>
        <end position="178"/>
    </location>
</feature>
<dbReference type="GO" id="GO:0000981">
    <property type="term" value="F:DNA-binding transcription factor activity, RNA polymerase II-specific"/>
    <property type="evidence" value="ECO:0007669"/>
    <property type="project" value="InterPro"/>
</dbReference>
<evidence type="ECO:0000256" key="2">
    <source>
        <dbReference type="ARBA" id="ARBA00023242"/>
    </source>
</evidence>
<evidence type="ECO:0000313" key="7">
    <source>
        <dbReference type="Proteomes" id="UP000076584"/>
    </source>
</evidence>
<feature type="domain" description="Zn(2)-C6 fungal-type" evidence="5">
    <location>
        <begin position="62"/>
        <end position="91"/>
    </location>
</feature>
<dbReference type="AlphaFoldDB" id="A0A167EH21"/>
<dbReference type="Pfam" id="PF04082">
    <property type="entry name" value="Fungal_trans"/>
    <property type="match status" value="1"/>
</dbReference>
<keyword evidence="2" id="KW-0539">Nucleus</keyword>
<dbReference type="SUPFAM" id="SSF57701">
    <property type="entry name" value="Zn2/Cys6 DNA-binding domain"/>
    <property type="match status" value="1"/>
</dbReference>